<dbReference type="PRINTS" id="PR00081">
    <property type="entry name" value="GDHRDH"/>
</dbReference>
<dbReference type="PANTHER" id="PTHR42901:SF1">
    <property type="entry name" value="ALCOHOL DEHYDROGENASE"/>
    <property type="match status" value="1"/>
</dbReference>
<dbReference type="GO" id="GO:0016491">
    <property type="term" value="F:oxidoreductase activity"/>
    <property type="evidence" value="ECO:0007669"/>
    <property type="project" value="UniProtKB-KW"/>
</dbReference>
<dbReference type="InterPro" id="IPR020904">
    <property type="entry name" value="Sc_DH/Rdtase_CS"/>
</dbReference>
<evidence type="ECO:0000313" key="5">
    <source>
        <dbReference type="EMBL" id="SQI41450.1"/>
    </source>
</evidence>
<reference evidence="4 7" key="2">
    <citation type="submission" date="2020-12" db="EMBL/GenBank/DDBJ databases">
        <title>FDA dAtabase for Regulatory Grade micrObial Sequences (FDA-ARGOS): Supporting development and validation of Infectious Disease Dx tests.</title>
        <authorList>
            <person name="Sproer C."/>
            <person name="Gronow S."/>
            <person name="Severitt S."/>
            <person name="Schroder I."/>
            <person name="Tallon L."/>
            <person name="Sadzewicz L."/>
            <person name="Zhao X."/>
            <person name="Boylan J."/>
            <person name="Ott S."/>
            <person name="Bowen H."/>
            <person name="Vavikolanu K."/>
            <person name="Mehta A."/>
            <person name="Aluvathingal J."/>
            <person name="Nadendla S."/>
            <person name="Lowell S."/>
            <person name="Myers T."/>
            <person name="Yan Y."/>
            <person name="Sichtig H."/>
        </authorList>
    </citation>
    <scope>NUCLEOTIDE SEQUENCE [LARGE SCALE GENOMIC DNA]</scope>
    <source>
        <strain evidence="4 7">FDAARGOS_907</strain>
    </source>
</reference>
<dbReference type="InterPro" id="IPR036291">
    <property type="entry name" value="NAD(P)-bd_dom_sf"/>
</dbReference>
<dbReference type="Gene3D" id="3.40.50.720">
    <property type="entry name" value="NAD(P)-binding Rossmann-like Domain"/>
    <property type="match status" value="1"/>
</dbReference>
<dbReference type="InterPro" id="IPR049572">
    <property type="entry name" value="YciK"/>
</dbReference>
<evidence type="ECO:0000313" key="4">
    <source>
        <dbReference type="EMBL" id="QPS20616.1"/>
    </source>
</evidence>
<reference evidence="5 6" key="1">
    <citation type="submission" date="2018-06" db="EMBL/GenBank/DDBJ databases">
        <authorList>
            <consortium name="Pathogen Informatics"/>
            <person name="Doyle S."/>
        </authorList>
    </citation>
    <scope>NUCLEOTIDE SEQUENCE [LARGE SCALE GENOMIC DNA]</scope>
    <source>
        <strain evidence="5 6">NCTC12961</strain>
    </source>
</reference>
<dbReference type="STRING" id="82996.ADP72_22780"/>
<dbReference type="AlphaFoldDB" id="A0A2X4V838"/>
<dbReference type="Pfam" id="PF00106">
    <property type="entry name" value="adh_short"/>
    <property type="match status" value="1"/>
</dbReference>
<dbReference type="SMART" id="SM00822">
    <property type="entry name" value="PKS_KR"/>
    <property type="match status" value="1"/>
</dbReference>
<feature type="domain" description="Ketoreductase" evidence="3">
    <location>
        <begin position="13"/>
        <end position="198"/>
    </location>
</feature>
<dbReference type="EC" id="1.-.-.-" evidence="5"/>
<dbReference type="RefSeq" id="WP_063201071.1">
    <property type="nucleotide sequence ID" value="NZ_CAMITG010000011.1"/>
</dbReference>
<comment type="similarity">
    <text evidence="1">Belongs to the short-chain dehydrogenases/reductases (SDR) family.</text>
</comment>
<protein>
    <submittedName>
        <fullName evidence="5">Uncharacterized oxidoreductase yciK</fullName>
        <ecNumber evidence="5">1.-.-.-</ecNumber>
    </submittedName>
    <submittedName>
        <fullName evidence="4">YciK family oxidoreductase</fullName>
    </submittedName>
</protein>
<dbReference type="CDD" id="cd05340">
    <property type="entry name" value="Ycik_SDR_c"/>
    <property type="match status" value="1"/>
</dbReference>
<evidence type="ECO:0000256" key="1">
    <source>
        <dbReference type="ARBA" id="ARBA00006484"/>
    </source>
</evidence>
<evidence type="ECO:0000256" key="2">
    <source>
        <dbReference type="ARBA" id="ARBA00023002"/>
    </source>
</evidence>
<evidence type="ECO:0000313" key="6">
    <source>
        <dbReference type="Proteomes" id="UP000248897"/>
    </source>
</evidence>
<evidence type="ECO:0000259" key="3">
    <source>
        <dbReference type="SMART" id="SM00822"/>
    </source>
</evidence>
<keyword evidence="2 5" id="KW-0560">Oxidoreductase</keyword>
<dbReference type="FunFam" id="3.40.50.720:FF:000250">
    <property type="entry name" value="YciK family oxidoreductase"/>
    <property type="match status" value="1"/>
</dbReference>
<dbReference type="PANTHER" id="PTHR42901">
    <property type="entry name" value="ALCOHOL DEHYDROGENASE"/>
    <property type="match status" value="1"/>
</dbReference>
<keyword evidence="7" id="KW-1185">Reference proteome</keyword>
<dbReference type="EMBL" id="LS483469">
    <property type="protein sequence ID" value="SQI41450.1"/>
    <property type="molecule type" value="Genomic_DNA"/>
</dbReference>
<dbReference type="Proteomes" id="UP000248897">
    <property type="component" value="Chromosome 1"/>
</dbReference>
<gene>
    <name evidence="5" type="primary">yciK</name>
    <name evidence="4" type="ORF">I6G64_24220</name>
    <name evidence="5" type="ORF">NCTC12961_03299</name>
</gene>
<organism evidence="5 6">
    <name type="scientific">Serratia plymuthica</name>
    <dbReference type="NCBI Taxonomy" id="82996"/>
    <lineage>
        <taxon>Bacteria</taxon>
        <taxon>Pseudomonadati</taxon>
        <taxon>Pseudomonadota</taxon>
        <taxon>Gammaproteobacteria</taxon>
        <taxon>Enterobacterales</taxon>
        <taxon>Yersiniaceae</taxon>
        <taxon>Serratia</taxon>
    </lineage>
</organism>
<sequence length="253" mass="27663">MHYQPKHDLLEQRIILVTGAGDGIGREAALTYAKFGAQLVLLGRTESKLRAVQSEIARLGGAPSFTVTLDLLHTTQEQCKQVADDLATQIPRLDGVLHNAGLLGDIAPMADLSMEMWHDVMQVNVNATFMLTQALLPLLLKSNSGSLVFTSSSVGRTGRANWGAYAVSKFATEGMMQVLAEEYKSRHLRVNCINPGGTRTQMRASAFPNEDKNKLKTPADIMPLYLYLMGDDSRRKTGMSFDAQPNRKPGAAE</sequence>
<dbReference type="PROSITE" id="PS00061">
    <property type="entry name" value="ADH_SHORT"/>
    <property type="match status" value="1"/>
</dbReference>
<dbReference type="Proteomes" id="UP000594967">
    <property type="component" value="Chromosome"/>
</dbReference>
<dbReference type="InterPro" id="IPR057326">
    <property type="entry name" value="KR_dom"/>
</dbReference>
<dbReference type="EMBL" id="CP065673">
    <property type="protein sequence ID" value="QPS20616.1"/>
    <property type="molecule type" value="Genomic_DNA"/>
</dbReference>
<accession>A0A2X4V838</accession>
<name>A0A2X4V838_SERPL</name>
<dbReference type="SUPFAM" id="SSF51735">
    <property type="entry name" value="NAD(P)-binding Rossmann-fold domains"/>
    <property type="match status" value="1"/>
</dbReference>
<evidence type="ECO:0000313" key="7">
    <source>
        <dbReference type="Proteomes" id="UP000594967"/>
    </source>
</evidence>
<dbReference type="InterPro" id="IPR002347">
    <property type="entry name" value="SDR_fam"/>
</dbReference>
<proteinExistence type="inferred from homology"/>
<dbReference type="NCBIfam" id="NF006509">
    <property type="entry name" value="PRK08945.1"/>
    <property type="match status" value="1"/>
</dbReference>